<keyword evidence="8" id="KW-1185">Reference proteome</keyword>
<dbReference type="Proteomes" id="UP001156701">
    <property type="component" value="Unassembled WGS sequence"/>
</dbReference>
<dbReference type="Pfam" id="PF13600">
    <property type="entry name" value="DUF4140"/>
    <property type="match status" value="1"/>
</dbReference>
<dbReference type="Proteomes" id="UP001176478">
    <property type="component" value="Unassembled WGS sequence"/>
</dbReference>
<evidence type="ECO:0000313" key="5">
    <source>
        <dbReference type="EMBL" id="MDG4694768.1"/>
    </source>
</evidence>
<dbReference type="InterPro" id="IPR025554">
    <property type="entry name" value="DUF4140"/>
</dbReference>
<dbReference type="EMBL" id="JARRYG010000001">
    <property type="protein sequence ID" value="MDG4694768.1"/>
    <property type="molecule type" value="Genomic_DNA"/>
</dbReference>
<feature type="domain" description="DUF4139" evidence="3">
    <location>
        <begin position="221"/>
        <end position="535"/>
    </location>
</feature>
<accession>A0AA42FDS2</accession>
<evidence type="ECO:0000256" key="1">
    <source>
        <dbReference type="SAM" id="Coils"/>
    </source>
</evidence>
<keyword evidence="2" id="KW-0732">Signal</keyword>
<reference evidence="5" key="1">
    <citation type="submission" date="2023-03" db="EMBL/GenBank/DDBJ databases">
        <title>a new species belonging to Providencia genus.</title>
        <authorList>
            <person name="Yang W."/>
            <person name="Hu F."/>
            <person name="Shen S."/>
            <person name="Ding L."/>
            <person name="Yin D."/>
        </authorList>
    </citation>
    <scope>NUCLEOTIDE SEQUENCE</scope>
    <source>
        <strain evidence="5">CRE-3FA-0001</strain>
    </source>
</reference>
<evidence type="ECO:0000313" key="8">
    <source>
        <dbReference type="Proteomes" id="UP001176478"/>
    </source>
</evidence>
<feature type="coiled-coil region" evidence="1">
    <location>
        <begin position="151"/>
        <end position="192"/>
    </location>
</feature>
<evidence type="ECO:0000259" key="3">
    <source>
        <dbReference type="Pfam" id="PF13598"/>
    </source>
</evidence>
<feature type="chain" id="PRO_5041240324" evidence="2">
    <location>
        <begin position="25"/>
        <end position="542"/>
    </location>
</feature>
<dbReference type="PANTHER" id="PTHR31005:SF8">
    <property type="entry name" value="DUF4139 DOMAIN-CONTAINING PROTEIN"/>
    <property type="match status" value="1"/>
</dbReference>
<organism evidence="5 7">
    <name type="scientific">Providencia huashanensis</name>
    <dbReference type="NCBI Taxonomy" id="3037798"/>
    <lineage>
        <taxon>Bacteria</taxon>
        <taxon>Pseudomonadati</taxon>
        <taxon>Pseudomonadota</taxon>
        <taxon>Gammaproteobacteria</taxon>
        <taxon>Enterobacterales</taxon>
        <taxon>Morganellaceae</taxon>
        <taxon>Providencia</taxon>
    </lineage>
</organism>
<evidence type="ECO:0000313" key="7">
    <source>
        <dbReference type="Proteomes" id="UP001156701"/>
    </source>
</evidence>
<reference evidence="6" key="2">
    <citation type="submission" date="2023-07" db="EMBL/GenBank/DDBJ databases">
        <authorList>
            <person name="Yang W."/>
            <person name="Chen J."/>
            <person name="Ji P."/>
            <person name="Hu F."/>
        </authorList>
    </citation>
    <scope>NUCLEOTIDE SEQUENCE</scope>
    <source>
        <strain evidence="6">CRE-138-0111</strain>
    </source>
</reference>
<feature type="domain" description="DUF4140" evidence="4">
    <location>
        <begin position="39"/>
        <end position="137"/>
    </location>
</feature>
<dbReference type="EMBL" id="JAUQTG010000001">
    <property type="protein sequence ID" value="MDO7855353.1"/>
    <property type="molecule type" value="Genomic_DNA"/>
</dbReference>
<name>A0AA42FDS2_9GAMM</name>
<keyword evidence="1" id="KW-0175">Coiled coil</keyword>
<dbReference type="InterPro" id="IPR011935">
    <property type="entry name" value="CHP02231"/>
</dbReference>
<comment type="caution">
    <text evidence="5">The sequence shown here is derived from an EMBL/GenBank/DDBJ whole genome shotgun (WGS) entry which is preliminary data.</text>
</comment>
<reference evidence="6" key="3">
    <citation type="journal article" date="2024" name="Int. J. Antimicrob. Agents">
        <title>Identification of a novel Providencia species showing multi-drug-resistant in three patients with hospital-acquired infection.</title>
        <authorList>
            <person name="Yang W."/>
            <person name="Chen J."/>
            <person name="Yang F."/>
            <person name="Ji P."/>
            <person name="Shen S."/>
            <person name="Yin D."/>
            <person name="Hu F."/>
        </authorList>
    </citation>
    <scope>NUCLEOTIDE SEQUENCE</scope>
    <source>
        <strain evidence="6">CRE-138-0111</strain>
    </source>
</reference>
<dbReference type="PANTHER" id="PTHR31005">
    <property type="entry name" value="DUF4139 DOMAIN-CONTAINING PROTEIN"/>
    <property type="match status" value="1"/>
</dbReference>
<evidence type="ECO:0000313" key="6">
    <source>
        <dbReference type="EMBL" id="MDO7855353.1"/>
    </source>
</evidence>
<protein>
    <submittedName>
        <fullName evidence="5">DUF4139 domain-containing protein</fullName>
    </submittedName>
</protein>
<dbReference type="Pfam" id="PF13598">
    <property type="entry name" value="DUF4139"/>
    <property type="match status" value="1"/>
</dbReference>
<proteinExistence type="predicted"/>
<dbReference type="InterPro" id="IPR037291">
    <property type="entry name" value="DUF4139"/>
</dbReference>
<feature type="signal peptide" evidence="2">
    <location>
        <begin position="1"/>
        <end position="24"/>
    </location>
</feature>
<dbReference type="AlphaFoldDB" id="A0AA42FDS2"/>
<evidence type="ECO:0000256" key="2">
    <source>
        <dbReference type="SAM" id="SignalP"/>
    </source>
</evidence>
<dbReference type="RefSeq" id="WP_071548113.1">
    <property type="nucleotide sequence ID" value="NZ_JARRYG010000001.1"/>
</dbReference>
<dbReference type="NCBIfam" id="TIGR02231">
    <property type="entry name" value="mucoidy inhibitor MuiA family protein"/>
    <property type="match status" value="1"/>
</dbReference>
<evidence type="ECO:0000259" key="4">
    <source>
        <dbReference type="Pfam" id="PF13600"/>
    </source>
</evidence>
<sequence>MTVSTRLASSLILTALFTSQYAFAEAKNNLNQPVKLNHATVFLHGAELDNDVTLSLNKGQNKVILTNIAHNVDPRTLSVNLNDKNVIIRSVNIQTVPTEVVYPENIKALQTQQKQLMQQIEDAIIAIKVGEEQLSLLKDQRFFGENNAQSLEQSSQKLDFIRQQMTKILQEQQKYQLTIDELEEKSALLQAQIDQNMPASLGKQTQVVMSIDAPEATTAKLQLSYLTQDAAWSPSYDIRSENTESPIVLTYKADVIQNTGIDWENIDLTLSTINPSKNITPFDLQPWRLSIYDENKQLERQVRMKPMPAAPVAMYEESMTASKKKVGSGIADFVTTANNGISLNYQITLPFTLKSTSKPSSLTIKQEDIAAKYKYTATPKLAEDVFLQADIENWQALNLLNGNANIYYGNTYIGNVKIDANRLTDTLQVPFGIDKNIQISRENNEKMKKKPSFIGSTVEQKESYLIKAKNIHPTPVKLTIYDQLPISEDSDIKVSDVDNKDAVINKKTGKITWNVGLKPNEEIQIPFSYTLSYPKDKHILGL</sequence>
<gene>
    <name evidence="5" type="ORF">P7V44_00775</name>
    <name evidence="6" type="ORF">Q5E86_02975</name>
</gene>